<feature type="region of interest" description="Disordered" evidence="1">
    <location>
        <begin position="147"/>
        <end position="191"/>
    </location>
</feature>
<feature type="compositionally biased region" description="Polar residues" evidence="1">
    <location>
        <begin position="52"/>
        <end position="62"/>
    </location>
</feature>
<protein>
    <submittedName>
        <fullName evidence="2">Uncharacterized protein LOC120745538</fullName>
    </submittedName>
</protein>
<comment type="caution">
    <text evidence="2">The sequence shown here is derived from an EMBL/GenBank/DDBJ whole genome shotgun (WGS) entry which is preliminary data.</text>
</comment>
<reference evidence="2 3" key="1">
    <citation type="submission" date="2024-01" db="EMBL/GenBank/DDBJ databases">
        <authorList>
            <person name="Alioto T."/>
            <person name="Alioto T."/>
            <person name="Gomez Garrido J."/>
        </authorList>
    </citation>
    <scope>NUCLEOTIDE SEQUENCE [LARGE SCALE GENOMIC DNA]</scope>
</reference>
<sequence length="210" mass="23497">MAFPDNTRPRRDVRPPRYLDDFLVNHPRRQLHQSHTLHDPSAVGDSEYHNASKVTSDGQTSQSLVPEVVFSALREMREDNNQLRQEMQTLLRTLTPQSAAAPQPPTSSFAAPTHRHQFDVSGASITKAPTPDWVSTPLQHIRQHFNQSEDNPQEVPWPDSSSQLYHHHVDEPFPPPPPPVSYPPPVGAAVQDSTSGCHLNSILTLLLLLI</sequence>
<evidence type="ECO:0000313" key="3">
    <source>
        <dbReference type="Proteomes" id="UP001314229"/>
    </source>
</evidence>
<dbReference type="AlphaFoldDB" id="A0AAV1N9B8"/>
<gene>
    <name evidence="2" type="ORF">FSCOSCO3_A023395</name>
</gene>
<feature type="compositionally biased region" description="Pro residues" evidence="1">
    <location>
        <begin position="172"/>
        <end position="186"/>
    </location>
</feature>
<name>A0AAV1N9B8_SCOSC</name>
<proteinExistence type="predicted"/>
<organism evidence="2 3">
    <name type="scientific">Scomber scombrus</name>
    <name type="common">Atlantic mackerel</name>
    <name type="synonym">Scomber vernalis</name>
    <dbReference type="NCBI Taxonomy" id="13677"/>
    <lineage>
        <taxon>Eukaryota</taxon>
        <taxon>Metazoa</taxon>
        <taxon>Chordata</taxon>
        <taxon>Craniata</taxon>
        <taxon>Vertebrata</taxon>
        <taxon>Euteleostomi</taxon>
        <taxon>Actinopterygii</taxon>
        <taxon>Neopterygii</taxon>
        <taxon>Teleostei</taxon>
        <taxon>Neoteleostei</taxon>
        <taxon>Acanthomorphata</taxon>
        <taxon>Pelagiaria</taxon>
        <taxon>Scombriformes</taxon>
        <taxon>Scombridae</taxon>
        <taxon>Scomber</taxon>
    </lineage>
</organism>
<evidence type="ECO:0000256" key="1">
    <source>
        <dbReference type="SAM" id="MobiDB-lite"/>
    </source>
</evidence>
<dbReference type="Proteomes" id="UP001314229">
    <property type="component" value="Unassembled WGS sequence"/>
</dbReference>
<accession>A0AAV1N9B8</accession>
<dbReference type="EMBL" id="CAWUFR010000021">
    <property type="protein sequence ID" value="CAK6955394.1"/>
    <property type="molecule type" value="Genomic_DNA"/>
</dbReference>
<evidence type="ECO:0000313" key="2">
    <source>
        <dbReference type="EMBL" id="CAK6955394.1"/>
    </source>
</evidence>
<keyword evidence="3" id="KW-1185">Reference proteome</keyword>
<feature type="region of interest" description="Disordered" evidence="1">
    <location>
        <begin position="30"/>
        <end position="62"/>
    </location>
</feature>